<feature type="domain" description="PucR C-terminal helix-turn-helix" evidence="1">
    <location>
        <begin position="66"/>
        <end position="123"/>
    </location>
</feature>
<dbReference type="EMBL" id="BAAALR010000084">
    <property type="protein sequence ID" value="GAA1718371.1"/>
    <property type="molecule type" value="Genomic_DNA"/>
</dbReference>
<gene>
    <name evidence="2" type="ORF">GCM10009680_69780</name>
</gene>
<comment type="caution">
    <text evidence="2">The sequence shown here is derived from an EMBL/GenBank/DDBJ whole genome shotgun (WGS) entry which is preliminary data.</text>
</comment>
<dbReference type="InterPro" id="IPR025736">
    <property type="entry name" value="PucR_C-HTH_dom"/>
</dbReference>
<dbReference type="RefSeq" id="WP_211126675.1">
    <property type="nucleotide sequence ID" value="NZ_BAAALR010000084.1"/>
</dbReference>
<protein>
    <recommendedName>
        <fullName evidence="1">PucR C-terminal helix-turn-helix domain-containing protein</fullName>
    </recommendedName>
</protein>
<dbReference type="Pfam" id="PF13556">
    <property type="entry name" value="HTH_30"/>
    <property type="match status" value="1"/>
</dbReference>
<dbReference type="InterPro" id="IPR051448">
    <property type="entry name" value="CdaR-like_regulators"/>
</dbReference>
<evidence type="ECO:0000313" key="2">
    <source>
        <dbReference type="EMBL" id="GAA1718371.1"/>
    </source>
</evidence>
<evidence type="ECO:0000259" key="1">
    <source>
        <dbReference type="Pfam" id="PF13556"/>
    </source>
</evidence>
<keyword evidence="3" id="KW-1185">Reference proteome</keyword>
<dbReference type="PANTHER" id="PTHR33744">
    <property type="entry name" value="CARBOHYDRATE DIACID REGULATOR"/>
    <property type="match status" value="1"/>
</dbReference>
<accession>A0ABP4V5N1</accession>
<dbReference type="PANTHER" id="PTHR33744:SF1">
    <property type="entry name" value="DNA-BINDING TRANSCRIPTIONAL ACTIVATOR ADER"/>
    <property type="match status" value="1"/>
</dbReference>
<sequence>MHELPEAHRSADVALQTVRHEGDEVAWIAERLPEALVISSPALAERLTRRALGAVLDLPDDEREVLLKTLTLWYQSGRSAARAAGVLYCHRNTILNRLRRIEQLCGNSLEDHRFLLASYLGLLTLDLRPGAQHTPAGSGRSAPGP</sequence>
<proteinExistence type="predicted"/>
<evidence type="ECO:0000313" key="3">
    <source>
        <dbReference type="Proteomes" id="UP001499947"/>
    </source>
</evidence>
<dbReference type="InterPro" id="IPR042070">
    <property type="entry name" value="PucR_C-HTH_sf"/>
</dbReference>
<organism evidence="2 3">
    <name type="scientific">Streptomyces yatensis</name>
    <dbReference type="NCBI Taxonomy" id="155177"/>
    <lineage>
        <taxon>Bacteria</taxon>
        <taxon>Bacillati</taxon>
        <taxon>Actinomycetota</taxon>
        <taxon>Actinomycetes</taxon>
        <taxon>Kitasatosporales</taxon>
        <taxon>Streptomycetaceae</taxon>
        <taxon>Streptomyces</taxon>
        <taxon>Streptomyces violaceusniger group</taxon>
    </lineage>
</organism>
<name>A0ABP4V5N1_9ACTN</name>
<dbReference type="Gene3D" id="1.10.10.2840">
    <property type="entry name" value="PucR C-terminal helix-turn-helix domain"/>
    <property type="match status" value="1"/>
</dbReference>
<dbReference type="Proteomes" id="UP001499947">
    <property type="component" value="Unassembled WGS sequence"/>
</dbReference>
<reference evidence="3" key="1">
    <citation type="journal article" date="2019" name="Int. J. Syst. Evol. Microbiol.">
        <title>The Global Catalogue of Microorganisms (GCM) 10K type strain sequencing project: providing services to taxonomists for standard genome sequencing and annotation.</title>
        <authorList>
            <consortium name="The Broad Institute Genomics Platform"/>
            <consortium name="The Broad Institute Genome Sequencing Center for Infectious Disease"/>
            <person name="Wu L."/>
            <person name="Ma J."/>
        </authorList>
    </citation>
    <scope>NUCLEOTIDE SEQUENCE [LARGE SCALE GENOMIC DNA]</scope>
    <source>
        <strain evidence="3">JCM 13244</strain>
    </source>
</reference>